<keyword evidence="1" id="KW-0472">Membrane</keyword>
<keyword evidence="3" id="KW-1185">Reference proteome</keyword>
<protein>
    <submittedName>
        <fullName evidence="2">Uncharacterized protein</fullName>
    </submittedName>
</protein>
<reference evidence="2 3" key="1">
    <citation type="journal article" date="2012" name="J. Bacteriol.">
        <title>Complete genome sequence of Enterobacter aerogenes KCTC 2190.</title>
        <authorList>
            <person name="Shin S.H."/>
            <person name="Kim S."/>
            <person name="Kim J.Y."/>
            <person name="Lee S."/>
            <person name="Um Y."/>
            <person name="Oh M.K."/>
            <person name="Kim Y.R."/>
            <person name="Lee J."/>
            <person name="Yang K.S."/>
        </authorList>
    </citation>
    <scope>NUCLEOTIDE SEQUENCE [LARGE SCALE GENOMIC DNA]</scope>
    <source>
        <strain evidence="2 3">KCTC 2190</strain>
    </source>
</reference>
<evidence type="ECO:0000256" key="1">
    <source>
        <dbReference type="SAM" id="Phobius"/>
    </source>
</evidence>
<dbReference type="KEGG" id="eae:EAE_15800"/>
<proteinExistence type="predicted"/>
<dbReference type="AlphaFoldDB" id="A0A0H3FR32"/>
<sequence>MLWLQTVVFFVVLAFVAIAMFHETWRQDSE</sequence>
<gene>
    <name evidence="2" type="ordered locus">EAE_15800</name>
</gene>
<dbReference type="EMBL" id="CP002824">
    <property type="protein sequence ID" value="AEG98071.1"/>
    <property type="molecule type" value="Genomic_DNA"/>
</dbReference>
<keyword evidence="1" id="KW-1133">Transmembrane helix</keyword>
<feature type="transmembrane region" description="Helical" evidence="1">
    <location>
        <begin position="6"/>
        <end position="25"/>
    </location>
</feature>
<dbReference type="HOGENOM" id="CLU_3403301_0_0_6"/>
<name>A0A0H3FR32_KLEAK</name>
<dbReference type="Proteomes" id="UP000008881">
    <property type="component" value="Chromosome"/>
</dbReference>
<keyword evidence="1" id="KW-0812">Transmembrane</keyword>
<evidence type="ECO:0000313" key="2">
    <source>
        <dbReference type="EMBL" id="AEG98071.1"/>
    </source>
</evidence>
<evidence type="ECO:0000313" key="3">
    <source>
        <dbReference type="Proteomes" id="UP000008881"/>
    </source>
</evidence>
<accession>A0A0H3FR32</accession>
<organism evidence="2 3">
    <name type="scientific">Klebsiella aerogenes (strain ATCC 13048 / DSM 30053 / CCUG 1429 / JCM 1235 / KCTC 2190 / NBRC 13534 / NCIMB 10102 / NCTC 10006 / CDC 819-56)</name>
    <name type="common">Enterobacter aerogenes</name>
    <dbReference type="NCBI Taxonomy" id="1028307"/>
    <lineage>
        <taxon>Bacteria</taxon>
        <taxon>Pseudomonadati</taxon>
        <taxon>Pseudomonadota</taxon>
        <taxon>Gammaproteobacteria</taxon>
        <taxon>Enterobacterales</taxon>
        <taxon>Enterobacteriaceae</taxon>
        <taxon>Klebsiella/Raoultella group</taxon>
        <taxon>Klebsiella</taxon>
    </lineage>
</organism>